<dbReference type="Gene3D" id="3.40.1440.10">
    <property type="entry name" value="GIY-YIG endonuclease"/>
    <property type="match status" value="1"/>
</dbReference>
<dbReference type="AlphaFoldDB" id="A7NLC7"/>
<gene>
    <name evidence="3" type="ordered locus">Rcas_2227</name>
</gene>
<dbReference type="PROSITE" id="PS50164">
    <property type="entry name" value="GIY_YIG"/>
    <property type="match status" value="1"/>
</dbReference>
<dbReference type="RefSeq" id="WP_012120734.1">
    <property type="nucleotide sequence ID" value="NC_009767.1"/>
</dbReference>
<dbReference type="InterPro" id="IPR000305">
    <property type="entry name" value="GIY-YIG_endonuc"/>
</dbReference>
<keyword evidence="4" id="KW-1185">Reference proteome</keyword>
<dbReference type="Pfam" id="PF01541">
    <property type="entry name" value="GIY-YIG"/>
    <property type="match status" value="1"/>
</dbReference>
<protein>
    <submittedName>
        <fullName evidence="3">Excinuclease ABC C subunit domain protein</fullName>
    </submittedName>
</protein>
<comment type="similarity">
    <text evidence="1">Belongs to the UPF0213 family.</text>
</comment>
<dbReference type="Proteomes" id="UP000000263">
    <property type="component" value="Chromosome"/>
</dbReference>
<evidence type="ECO:0000259" key="2">
    <source>
        <dbReference type="PROSITE" id="PS50164"/>
    </source>
</evidence>
<evidence type="ECO:0000256" key="1">
    <source>
        <dbReference type="ARBA" id="ARBA00007435"/>
    </source>
</evidence>
<dbReference type="PANTHER" id="PTHR34477">
    <property type="entry name" value="UPF0213 PROTEIN YHBQ"/>
    <property type="match status" value="1"/>
</dbReference>
<sequence length="107" mass="13092">MRNYNFYVYILTNWNNKVMYIGMTNNLERRIYEHKNKMVDGFTKKYNVNKLVYYEHTTDVYAAIAREKEIKKWRREKKNKLVMSMNPEWKDLSSEFGVGEDFSLRSK</sequence>
<dbReference type="InterPro" id="IPR035901">
    <property type="entry name" value="GIY-YIG_endonuc_sf"/>
</dbReference>
<proteinExistence type="inferred from homology"/>
<evidence type="ECO:0000313" key="4">
    <source>
        <dbReference type="Proteomes" id="UP000000263"/>
    </source>
</evidence>
<dbReference type="SMART" id="SM00465">
    <property type="entry name" value="GIYc"/>
    <property type="match status" value="1"/>
</dbReference>
<dbReference type="KEGG" id="rca:Rcas_2227"/>
<dbReference type="CDD" id="cd10448">
    <property type="entry name" value="GIY-YIG_unchar_3"/>
    <property type="match status" value="1"/>
</dbReference>
<feature type="domain" description="GIY-YIG" evidence="2">
    <location>
        <begin position="4"/>
        <end position="80"/>
    </location>
</feature>
<name>A7NLC7_ROSCS</name>
<evidence type="ECO:0000313" key="3">
    <source>
        <dbReference type="EMBL" id="ABU58310.1"/>
    </source>
</evidence>
<dbReference type="PANTHER" id="PTHR34477:SF5">
    <property type="entry name" value="BSL5627 PROTEIN"/>
    <property type="match status" value="1"/>
</dbReference>
<dbReference type="HOGENOM" id="CLU_135650_3_1_0"/>
<dbReference type="SUPFAM" id="SSF82771">
    <property type="entry name" value="GIY-YIG endonuclease"/>
    <property type="match status" value="1"/>
</dbReference>
<accession>A7NLC7</accession>
<organism evidence="3 4">
    <name type="scientific">Roseiflexus castenholzii (strain DSM 13941 / HLO8)</name>
    <dbReference type="NCBI Taxonomy" id="383372"/>
    <lineage>
        <taxon>Bacteria</taxon>
        <taxon>Bacillati</taxon>
        <taxon>Chloroflexota</taxon>
        <taxon>Chloroflexia</taxon>
        <taxon>Chloroflexales</taxon>
        <taxon>Roseiflexineae</taxon>
        <taxon>Roseiflexaceae</taxon>
        <taxon>Roseiflexus</taxon>
    </lineage>
</organism>
<dbReference type="eggNOG" id="COG2827">
    <property type="taxonomic scope" value="Bacteria"/>
</dbReference>
<reference evidence="3 4" key="1">
    <citation type="submission" date="2007-08" db="EMBL/GenBank/DDBJ databases">
        <title>Complete sequence of Roseiflexus castenholzii DSM 13941.</title>
        <authorList>
            <consortium name="US DOE Joint Genome Institute"/>
            <person name="Copeland A."/>
            <person name="Lucas S."/>
            <person name="Lapidus A."/>
            <person name="Barry K."/>
            <person name="Glavina del Rio T."/>
            <person name="Dalin E."/>
            <person name="Tice H."/>
            <person name="Pitluck S."/>
            <person name="Thompson L.S."/>
            <person name="Brettin T."/>
            <person name="Bruce D."/>
            <person name="Detter J.C."/>
            <person name="Han C."/>
            <person name="Tapia R."/>
            <person name="Schmutz J."/>
            <person name="Larimer F."/>
            <person name="Land M."/>
            <person name="Hauser L."/>
            <person name="Kyrpides N."/>
            <person name="Mikhailova N."/>
            <person name="Bryant D.A."/>
            <person name="Hanada S."/>
            <person name="Tsukatani Y."/>
            <person name="Richardson P."/>
        </authorList>
    </citation>
    <scope>NUCLEOTIDE SEQUENCE [LARGE SCALE GENOMIC DNA]</scope>
    <source>
        <strain evidence="4">DSM 13941 / HLO8</strain>
    </source>
</reference>
<dbReference type="EMBL" id="CP000804">
    <property type="protein sequence ID" value="ABU58310.1"/>
    <property type="molecule type" value="Genomic_DNA"/>
</dbReference>
<dbReference type="STRING" id="383372.Rcas_2227"/>
<dbReference type="OrthoDB" id="9807770at2"/>
<dbReference type="InterPro" id="IPR050190">
    <property type="entry name" value="UPF0213_domain"/>
</dbReference>